<evidence type="ECO:0000259" key="5">
    <source>
        <dbReference type="Pfam" id="PF17766"/>
    </source>
</evidence>
<dbReference type="GO" id="GO:0004252">
    <property type="term" value="F:serine-type endopeptidase activity"/>
    <property type="evidence" value="ECO:0007669"/>
    <property type="project" value="InterPro"/>
</dbReference>
<protein>
    <recommendedName>
        <fullName evidence="8">Subtilisin-like protease fibronectin type-III domain-containing protein</fullName>
    </recommendedName>
</protein>
<dbReference type="Gene3D" id="2.60.40.2310">
    <property type="match status" value="1"/>
</dbReference>
<comment type="caution">
    <text evidence="3">Lacks conserved residue(s) required for the propagation of feature annotation.</text>
</comment>
<dbReference type="InterPro" id="IPR041469">
    <property type="entry name" value="Subtilisin-like_FN3"/>
</dbReference>
<evidence type="ECO:0000256" key="1">
    <source>
        <dbReference type="ARBA" id="ARBA00011073"/>
    </source>
</evidence>
<evidence type="ECO:0008006" key="8">
    <source>
        <dbReference type="Google" id="ProtNLM"/>
    </source>
</evidence>
<dbReference type="PANTHER" id="PTHR10795">
    <property type="entry name" value="PROPROTEIN CONVERTASE SUBTILISIN/KEXIN"/>
    <property type="match status" value="1"/>
</dbReference>
<keyword evidence="2" id="KW-0732">Signal</keyword>
<dbReference type="OrthoDB" id="206201at2759"/>
<accession>A0A6A4MC97</accession>
<dbReference type="GO" id="GO:0006508">
    <property type="term" value="P:proteolysis"/>
    <property type="evidence" value="ECO:0007669"/>
    <property type="project" value="InterPro"/>
</dbReference>
<dbReference type="Gene3D" id="3.40.50.200">
    <property type="entry name" value="Peptidase S8/S53 domain"/>
    <property type="match status" value="1"/>
</dbReference>
<dbReference type="PROSITE" id="PS51892">
    <property type="entry name" value="SUBTILASE"/>
    <property type="match status" value="1"/>
</dbReference>
<feature type="domain" description="Peptidase S8/S53" evidence="4">
    <location>
        <begin position="1"/>
        <end position="41"/>
    </location>
</feature>
<dbReference type="AlphaFoldDB" id="A0A6A4MC97"/>
<dbReference type="Pfam" id="PF00082">
    <property type="entry name" value="Peptidase_S8"/>
    <property type="match status" value="1"/>
</dbReference>
<comment type="caution">
    <text evidence="6">The sequence shown here is derived from an EMBL/GenBank/DDBJ whole genome shotgun (WGS) entry which is preliminary data.</text>
</comment>
<dbReference type="Proteomes" id="UP000428333">
    <property type="component" value="Linkage Group LG01"/>
</dbReference>
<evidence type="ECO:0000259" key="4">
    <source>
        <dbReference type="Pfam" id="PF00082"/>
    </source>
</evidence>
<dbReference type="Pfam" id="PF17766">
    <property type="entry name" value="fn3_6"/>
    <property type="match status" value="1"/>
</dbReference>
<organism evidence="6 7">
    <name type="scientific">Rhododendron williamsianum</name>
    <dbReference type="NCBI Taxonomy" id="262921"/>
    <lineage>
        <taxon>Eukaryota</taxon>
        <taxon>Viridiplantae</taxon>
        <taxon>Streptophyta</taxon>
        <taxon>Embryophyta</taxon>
        <taxon>Tracheophyta</taxon>
        <taxon>Spermatophyta</taxon>
        <taxon>Magnoliopsida</taxon>
        <taxon>eudicotyledons</taxon>
        <taxon>Gunneridae</taxon>
        <taxon>Pentapetalae</taxon>
        <taxon>asterids</taxon>
        <taxon>Ericales</taxon>
        <taxon>Ericaceae</taxon>
        <taxon>Ericoideae</taxon>
        <taxon>Rhodoreae</taxon>
        <taxon>Rhododendron</taxon>
    </lineage>
</organism>
<evidence type="ECO:0000256" key="2">
    <source>
        <dbReference type="ARBA" id="ARBA00022729"/>
    </source>
</evidence>
<gene>
    <name evidence="6" type="ORF">C3L33_01283</name>
</gene>
<feature type="non-terminal residue" evidence="6">
    <location>
        <position position="1"/>
    </location>
</feature>
<reference evidence="6 7" key="1">
    <citation type="journal article" date="2019" name="Genome Biol. Evol.">
        <title>The Rhododendron genome and chromosomal organization provide insight into shared whole-genome duplications across the heath family (Ericaceae).</title>
        <authorList>
            <person name="Soza V.L."/>
            <person name="Lindsley D."/>
            <person name="Waalkes A."/>
            <person name="Ramage E."/>
            <person name="Patwardhan R.P."/>
            <person name="Burton J.N."/>
            <person name="Adey A."/>
            <person name="Kumar A."/>
            <person name="Qiu R."/>
            <person name="Shendure J."/>
            <person name="Hall B."/>
        </authorList>
    </citation>
    <scope>NUCLEOTIDE SEQUENCE [LARGE SCALE GENOMIC DNA]</scope>
    <source>
        <strain evidence="6">RSF 1966-606</strain>
    </source>
</reference>
<dbReference type="InterPro" id="IPR045051">
    <property type="entry name" value="SBT"/>
</dbReference>
<keyword evidence="7" id="KW-1185">Reference proteome</keyword>
<dbReference type="EMBL" id="QEFC01000075">
    <property type="protein sequence ID" value="KAE9466812.1"/>
    <property type="molecule type" value="Genomic_DNA"/>
</dbReference>
<comment type="similarity">
    <text evidence="1 3">Belongs to the peptidase S8 family.</text>
</comment>
<dbReference type="SUPFAM" id="SSF52743">
    <property type="entry name" value="Subtilisin-like"/>
    <property type="match status" value="1"/>
</dbReference>
<evidence type="ECO:0000256" key="3">
    <source>
        <dbReference type="PROSITE-ProRule" id="PRU01240"/>
    </source>
</evidence>
<evidence type="ECO:0000313" key="6">
    <source>
        <dbReference type="EMBL" id="KAE9466812.1"/>
    </source>
</evidence>
<sequence length="182" mass="19250">MSCPHVSGLAALLKGAHPQWSPAAIRSALMTTAYVVYKNDKPIQDIASGKPSTPFDHGAGHVDPVSALNPGLVYDLDVNDYLGFLCALNYTTAQISTLARKNYTCDPTVKYSLTNLNYPSFSVPLQSAVMGRGGSTSGSVGSTVVKYTRTVTNVGAAATYNVSVSLQSESVKVSVEPILEFQ</sequence>
<proteinExistence type="inferred from homology"/>
<feature type="domain" description="Subtilisin-like protease fibronectin type-III" evidence="5">
    <location>
        <begin position="115"/>
        <end position="177"/>
    </location>
</feature>
<name>A0A6A4MC97_9ERIC</name>
<dbReference type="InterPro" id="IPR036852">
    <property type="entry name" value="Peptidase_S8/S53_dom_sf"/>
</dbReference>
<evidence type="ECO:0000313" key="7">
    <source>
        <dbReference type="Proteomes" id="UP000428333"/>
    </source>
</evidence>
<dbReference type="InterPro" id="IPR000209">
    <property type="entry name" value="Peptidase_S8/S53_dom"/>
</dbReference>